<name>A0A2J5I959_9EURO</name>
<dbReference type="OrthoDB" id="5392033at2759"/>
<accession>A0A2J5I959</accession>
<gene>
    <name evidence="1" type="ORF">BDW42DRAFT_158572</name>
</gene>
<dbReference type="EMBL" id="KZ559498">
    <property type="protein sequence ID" value="PLN86482.1"/>
    <property type="molecule type" value="Genomic_DNA"/>
</dbReference>
<dbReference type="AlphaFoldDB" id="A0A2J5I959"/>
<dbReference type="Proteomes" id="UP000235023">
    <property type="component" value="Unassembled WGS sequence"/>
</dbReference>
<evidence type="ECO:0000313" key="2">
    <source>
        <dbReference type="Proteomes" id="UP000235023"/>
    </source>
</evidence>
<proteinExistence type="predicted"/>
<sequence length="76" mass="9083">MGGFLMYFVGGSVARKHNPKQTCKYLKFKPSRKQKHREPPVNPIHVECIRCPTLPHTLRPYRSYVYHQNHKKYQET</sequence>
<organism evidence="1 2">
    <name type="scientific">Aspergillus taichungensis</name>
    <dbReference type="NCBI Taxonomy" id="482145"/>
    <lineage>
        <taxon>Eukaryota</taxon>
        <taxon>Fungi</taxon>
        <taxon>Dikarya</taxon>
        <taxon>Ascomycota</taxon>
        <taxon>Pezizomycotina</taxon>
        <taxon>Eurotiomycetes</taxon>
        <taxon>Eurotiomycetidae</taxon>
        <taxon>Eurotiales</taxon>
        <taxon>Aspergillaceae</taxon>
        <taxon>Aspergillus</taxon>
        <taxon>Aspergillus subgen. Circumdati</taxon>
    </lineage>
</organism>
<evidence type="ECO:0000313" key="1">
    <source>
        <dbReference type="EMBL" id="PLN86482.1"/>
    </source>
</evidence>
<keyword evidence="2" id="KW-1185">Reference proteome</keyword>
<reference evidence="2" key="1">
    <citation type="submission" date="2017-12" db="EMBL/GenBank/DDBJ databases">
        <authorList>
            <consortium name="DOE Joint Genome Institute"/>
            <person name="Mondo S.J."/>
            <person name="Kjaerbolling I."/>
            <person name="Vesth T.C."/>
            <person name="Frisvad J.C."/>
            <person name="Nybo J.L."/>
            <person name="Theobald S."/>
            <person name="Kuo A."/>
            <person name="Bowyer P."/>
            <person name="Matsuda Y."/>
            <person name="Lyhne E.K."/>
            <person name="Kogle M.E."/>
            <person name="Clum A."/>
            <person name="Lipzen A."/>
            <person name="Salamov A."/>
            <person name="Ngan C.Y."/>
            <person name="Daum C."/>
            <person name="Chiniquy J."/>
            <person name="Barry K."/>
            <person name="LaButti K."/>
            <person name="Haridas S."/>
            <person name="Simmons B.A."/>
            <person name="Magnuson J.K."/>
            <person name="Mortensen U.H."/>
            <person name="Larsen T.O."/>
            <person name="Grigoriev I.V."/>
            <person name="Baker S.E."/>
            <person name="Andersen M.R."/>
            <person name="Nordberg H.P."/>
            <person name="Cantor M.N."/>
            <person name="Hua S.X."/>
        </authorList>
    </citation>
    <scope>NUCLEOTIDE SEQUENCE [LARGE SCALE GENOMIC DNA]</scope>
    <source>
        <strain evidence="2">IBT 19404</strain>
    </source>
</reference>
<protein>
    <submittedName>
        <fullName evidence="1">Uncharacterized protein</fullName>
    </submittedName>
</protein>